<dbReference type="EMBL" id="JAATHJ010000009">
    <property type="protein sequence ID" value="NJP37471.1"/>
    <property type="molecule type" value="Genomic_DNA"/>
</dbReference>
<evidence type="ECO:0000256" key="1">
    <source>
        <dbReference type="SAM" id="Phobius"/>
    </source>
</evidence>
<reference evidence="2 3" key="1">
    <citation type="submission" date="2020-03" db="EMBL/GenBank/DDBJ databases">
        <title>Assessment of the enzymatic potential of alkaline-tolerant lipase obtained from Bacillus luteus H11 (technogenic soil) for the bioremediation of saline soils contaminated with petroleum substances.</title>
        <authorList>
            <person name="Kalwasinska A."/>
        </authorList>
    </citation>
    <scope>NUCLEOTIDE SEQUENCE [LARGE SCALE GENOMIC DNA]</scope>
    <source>
        <strain evidence="2 3">H11</strain>
    </source>
</reference>
<feature type="transmembrane region" description="Helical" evidence="1">
    <location>
        <begin position="18"/>
        <end position="39"/>
    </location>
</feature>
<keyword evidence="1" id="KW-0472">Membrane</keyword>
<accession>A0A969PSA2</accession>
<evidence type="ECO:0000313" key="2">
    <source>
        <dbReference type="EMBL" id="NJP37471.1"/>
    </source>
</evidence>
<dbReference type="Proteomes" id="UP000752012">
    <property type="component" value="Unassembled WGS sequence"/>
</dbReference>
<keyword evidence="1" id="KW-1133">Transmembrane helix</keyword>
<keyword evidence="1" id="KW-0812">Transmembrane</keyword>
<protein>
    <submittedName>
        <fullName evidence="2">Uncharacterized protein</fullName>
    </submittedName>
</protein>
<comment type="caution">
    <text evidence="2">The sequence shown here is derived from an EMBL/GenBank/DDBJ whole genome shotgun (WGS) entry which is preliminary data.</text>
</comment>
<name>A0A969PSA2_9BACI</name>
<dbReference type="RefSeq" id="WP_168006057.1">
    <property type="nucleotide sequence ID" value="NZ_JAATHJ010000009.1"/>
</dbReference>
<sequence length="54" mass="6239">MSITESIVHLPSLEEGDYIYTFALMSVAFIIAQLIVILLKNQNKKLEQEEKEKE</sequence>
<keyword evidence="3" id="KW-1185">Reference proteome</keyword>
<gene>
    <name evidence="2" type="ORF">HCN83_07710</name>
</gene>
<evidence type="ECO:0000313" key="3">
    <source>
        <dbReference type="Proteomes" id="UP000752012"/>
    </source>
</evidence>
<dbReference type="AlphaFoldDB" id="A0A969PSA2"/>
<proteinExistence type="predicted"/>
<organism evidence="2 3">
    <name type="scientific">Alkalicoccus luteus</name>
    <dbReference type="NCBI Taxonomy" id="1237094"/>
    <lineage>
        <taxon>Bacteria</taxon>
        <taxon>Bacillati</taxon>
        <taxon>Bacillota</taxon>
        <taxon>Bacilli</taxon>
        <taxon>Bacillales</taxon>
        <taxon>Bacillaceae</taxon>
        <taxon>Alkalicoccus</taxon>
    </lineage>
</organism>